<dbReference type="HAMAP" id="MF_01587">
    <property type="entry name" value="DNA_ligase_B"/>
    <property type="match status" value="1"/>
</dbReference>
<dbReference type="Gene3D" id="1.10.150.20">
    <property type="entry name" value="5' to 3' exonuclease, C-terminal subdomain"/>
    <property type="match status" value="1"/>
</dbReference>
<dbReference type="Pfam" id="PF01653">
    <property type="entry name" value="DNA_ligase_aden"/>
    <property type="match status" value="1"/>
</dbReference>
<dbReference type="Pfam" id="PF03120">
    <property type="entry name" value="OB_DNA_ligase"/>
    <property type="match status" value="1"/>
</dbReference>
<protein>
    <recommendedName>
        <fullName evidence="7">DNA ligase B</fullName>
        <ecNumber evidence="7">6.5.1.2</ecNumber>
    </recommendedName>
    <alternativeName>
        <fullName evidence="7">Polydeoxyribonucleotide synthase [NAD(+)] B</fullName>
    </alternativeName>
</protein>
<evidence type="ECO:0000256" key="3">
    <source>
        <dbReference type="ARBA" id="ARBA00022763"/>
    </source>
</evidence>
<comment type="similarity">
    <text evidence="7">Belongs to the NAD-dependent DNA ligase family. LigB subfamily.</text>
</comment>
<dbReference type="InterPro" id="IPR020923">
    <property type="entry name" value="DNA_ligase_B"/>
</dbReference>
<evidence type="ECO:0000256" key="2">
    <source>
        <dbReference type="ARBA" id="ARBA00022705"/>
    </source>
</evidence>
<evidence type="ECO:0000256" key="7">
    <source>
        <dbReference type="HAMAP-Rule" id="MF_01587"/>
    </source>
</evidence>
<keyword evidence="4 7" id="KW-0520">NAD</keyword>
<comment type="function">
    <text evidence="7">Catalyzes the formation of phosphodiester linkages between 5'-phosphoryl and 3'-hydroxyl groups in double-stranded DNA using NAD as a coenzyme and as the energy source for the reaction.</text>
</comment>
<dbReference type="InterPro" id="IPR012340">
    <property type="entry name" value="NA-bd_OB-fold"/>
</dbReference>
<dbReference type="PIRSF" id="PIRSF001604">
    <property type="entry name" value="LigA"/>
    <property type="match status" value="1"/>
</dbReference>
<evidence type="ECO:0000256" key="4">
    <source>
        <dbReference type="ARBA" id="ARBA00023027"/>
    </source>
</evidence>
<evidence type="ECO:0000313" key="9">
    <source>
        <dbReference type="EMBL" id="MBI6183053.1"/>
    </source>
</evidence>
<dbReference type="InterPro" id="IPR013840">
    <property type="entry name" value="DNAligase_N"/>
</dbReference>
<dbReference type="SMART" id="SM00532">
    <property type="entry name" value="LIGANc"/>
    <property type="match status" value="1"/>
</dbReference>
<dbReference type="SUPFAM" id="SSF56091">
    <property type="entry name" value="DNA ligase/mRNA capping enzyme, catalytic domain"/>
    <property type="match status" value="1"/>
</dbReference>
<dbReference type="InterPro" id="IPR018239">
    <property type="entry name" value="DNA_ligase_AS"/>
</dbReference>
<dbReference type="PANTHER" id="PTHR47810:SF1">
    <property type="entry name" value="DNA LIGASE B"/>
    <property type="match status" value="1"/>
</dbReference>
<dbReference type="Gene3D" id="2.40.50.140">
    <property type="entry name" value="Nucleic acid-binding proteins"/>
    <property type="match status" value="1"/>
</dbReference>
<dbReference type="Proteomes" id="UP000639004">
    <property type="component" value="Unassembled WGS sequence"/>
</dbReference>
<keyword evidence="2 7" id="KW-0235">DNA replication</keyword>
<sequence length="577" mass="64410">MRKGVMGVGMILLGCLVFSEPLWAESCPTWRPERLQLEITTLKNQLEHWDVAYYQQGNSLVEDEVYDSLRKKLQLWLACAGLAPAEESVPLLPAGKLSHPVAHTGLRKLPDPAAVAQWLHGRSDLWVQPKVDGVAITLVYRDGVLVSAISRGDGLKGENWLENVRAIPAVPTGIKDAPQTLTLQGELFLMVNGHQQKRSGGINARAKVAGALMKKRPSPVLQQIGLFVWAWPDGPQAMPQRLHQLAAMGFPLTLAYSQPVKSLVQVQQWRDRWYQAALPFVTDGVVIHQARSPQGRYWQAKPGDWAVAWKYSPAQQVAQVNGVEFNVGRTGKIAVVLRLEPVRLDDKWVTRVNLGSLPRWRQWAVVPGDQVVISLMGHGIPHLNKVVWRVKERSMPSAPSAEHYHPLSCFSWRPDCRQQFLARLVWLSGRQGLNLHGVNESTWQALIDQGLVRHLLDWLVLTPEQLMSAPGIGGKRGQSIYRQFQLARQQPFARWLIALGAPLSPQQAVTLRSWHQVQQLPAEAWRTMAGIGTKRARQIVDFLKHPPLLALVSTLASQQITSFASEVDLINDPDAGN</sequence>
<dbReference type="EMBL" id="JAEHSL010000026">
    <property type="protein sequence ID" value="MBI6183053.1"/>
    <property type="molecule type" value="Genomic_DNA"/>
</dbReference>
<dbReference type="InterPro" id="IPR004150">
    <property type="entry name" value="NAD_DNA_ligase_OB"/>
</dbReference>
<organism evidence="9 10">
    <name type="scientific">Serratia proteamaculans</name>
    <dbReference type="NCBI Taxonomy" id="28151"/>
    <lineage>
        <taxon>Bacteria</taxon>
        <taxon>Pseudomonadati</taxon>
        <taxon>Pseudomonadota</taxon>
        <taxon>Gammaproteobacteria</taxon>
        <taxon>Enterobacterales</taxon>
        <taxon>Yersiniaceae</taxon>
        <taxon>Serratia</taxon>
    </lineage>
</organism>
<dbReference type="GO" id="GO:0003911">
    <property type="term" value="F:DNA ligase (NAD+) activity"/>
    <property type="evidence" value="ECO:0007669"/>
    <property type="project" value="UniProtKB-EC"/>
</dbReference>
<dbReference type="InterPro" id="IPR010994">
    <property type="entry name" value="RuvA_2-like"/>
</dbReference>
<dbReference type="Gene3D" id="1.10.287.610">
    <property type="entry name" value="Helix hairpin bin"/>
    <property type="match status" value="1"/>
</dbReference>
<evidence type="ECO:0000256" key="5">
    <source>
        <dbReference type="ARBA" id="ARBA00023204"/>
    </source>
</evidence>
<dbReference type="InterPro" id="IPR001679">
    <property type="entry name" value="DNA_ligase"/>
</dbReference>
<reference evidence="9 10" key="1">
    <citation type="submission" date="2020-12" db="EMBL/GenBank/DDBJ databases">
        <title>Enhanced detection system for hospital associated transmission using whole genome sequencing surveillance.</title>
        <authorList>
            <person name="Harrison L.H."/>
            <person name="Van Tyne D."/>
            <person name="Marsh J.W."/>
            <person name="Griffith M.P."/>
            <person name="Snyder D.J."/>
            <person name="Cooper V.S."/>
            <person name="Mustapha M."/>
        </authorList>
    </citation>
    <scope>NUCLEOTIDE SEQUENCE [LARGE SCALE GENOMIC DNA]</scope>
    <source>
        <strain evidence="9 10">SER00238</strain>
    </source>
</reference>
<keyword evidence="3 7" id="KW-0227">DNA damage</keyword>
<dbReference type="PANTHER" id="PTHR47810">
    <property type="entry name" value="DNA LIGASE"/>
    <property type="match status" value="1"/>
</dbReference>
<feature type="domain" description="NAD-dependent DNA ligase N-terminal" evidence="8">
    <location>
        <begin position="34"/>
        <end position="432"/>
    </location>
</feature>
<keyword evidence="5 7" id="KW-0234">DNA repair</keyword>
<feature type="active site" description="N6-AMP-lysine intermediate" evidence="7">
    <location>
        <position position="130"/>
    </location>
</feature>
<dbReference type="InterPro" id="IPR013839">
    <property type="entry name" value="DNAligase_adenylation"/>
</dbReference>
<evidence type="ECO:0000259" key="8">
    <source>
        <dbReference type="SMART" id="SM00532"/>
    </source>
</evidence>
<evidence type="ECO:0000256" key="6">
    <source>
        <dbReference type="ARBA" id="ARBA00034005"/>
    </source>
</evidence>
<dbReference type="SUPFAM" id="SSF50249">
    <property type="entry name" value="Nucleic acid-binding proteins"/>
    <property type="match status" value="1"/>
</dbReference>
<dbReference type="EC" id="6.5.1.2" evidence="7"/>
<dbReference type="PROSITE" id="PS51257">
    <property type="entry name" value="PROKAR_LIPOPROTEIN"/>
    <property type="match status" value="1"/>
</dbReference>
<dbReference type="PROSITE" id="PS01055">
    <property type="entry name" value="DNA_LIGASE_N1"/>
    <property type="match status" value="1"/>
</dbReference>
<dbReference type="NCBIfam" id="NF005987">
    <property type="entry name" value="PRK08097.1"/>
    <property type="match status" value="1"/>
</dbReference>
<name>A0ABS0TXF3_SERPR</name>
<keyword evidence="10" id="KW-1185">Reference proteome</keyword>
<dbReference type="RefSeq" id="WP_129938896.1">
    <property type="nucleotide sequence ID" value="NZ_CAMITK010000009.1"/>
</dbReference>
<evidence type="ECO:0000256" key="1">
    <source>
        <dbReference type="ARBA" id="ARBA00022598"/>
    </source>
</evidence>
<dbReference type="InterPro" id="IPR050326">
    <property type="entry name" value="NAD_dep_DNA_ligaseB"/>
</dbReference>
<dbReference type="Gene3D" id="3.30.470.30">
    <property type="entry name" value="DNA ligase/mRNA capping enzyme"/>
    <property type="match status" value="1"/>
</dbReference>
<comment type="caution">
    <text evidence="9">The sequence shown here is derived from an EMBL/GenBank/DDBJ whole genome shotgun (WGS) entry which is preliminary data.</text>
</comment>
<evidence type="ECO:0000313" key="10">
    <source>
        <dbReference type="Proteomes" id="UP000639004"/>
    </source>
</evidence>
<proteinExistence type="inferred from homology"/>
<dbReference type="SUPFAM" id="SSF47781">
    <property type="entry name" value="RuvA domain 2-like"/>
    <property type="match status" value="1"/>
</dbReference>
<keyword evidence="1 7" id="KW-0436">Ligase</keyword>
<comment type="catalytic activity">
    <reaction evidence="6 7">
        <text>NAD(+) + (deoxyribonucleotide)n-3'-hydroxyl + 5'-phospho-(deoxyribonucleotide)m = (deoxyribonucleotide)n+m + AMP + beta-nicotinamide D-nucleotide.</text>
        <dbReference type="EC" id="6.5.1.2"/>
    </reaction>
</comment>
<gene>
    <name evidence="7 9" type="primary">ligB</name>
    <name evidence="9" type="ORF">JEQ07_21970</name>
</gene>
<accession>A0ABS0TXF3</accession>